<name>A0A0L9UDS6_PHAAN</name>
<sequence length="141" mass="15320">MLGRAERVLSSSSPGCSIRSLSSFSKPGGRVPVKDTPTLNLGLWSHRAAEVLRKELLVHCPGQADSGSSERTLRSSAWACGHDGRQWFFGKNSPFTARAKLTVVLRKELPVHRPGQADSGSSERTLRSSAWALVHPDRDSS</sequence>
<gene>
    <name evidence="2" type="ORF">LR48_Vigan04g106400</name>
</gene>
<feature type="compositionally biased region" description="Polar residues" evidence="1">
    <location>
        <begin position="9"/>
        <end position="25"/>
    </location>
</feature>
<organism evidence="2 3">
    <name type="scientific">Phaseolus angularis</name>
    <name type="common">Azuki bean</name>
    <name type="synonym">Vigna angularis</name>
    <dbReference type="NCBI Taxonomy" id="3914"/>
    <lineage>
        <taxon>Eukaryota</taxon>
        <taxon>Viridiplantae</taxon>
        <taxon>Streptophyta</taxon>
        <taxon>Embryophyta</taxon>
        <taxon>Tracheophyta</taxon>
        <taxon>Spermatophyta</taxon>
        <taxon>Magnoliopsida</taxon>
        <taxon>eudicotyledons</taxon>
        <taxon>Gunneridae</taxon>
        <taxon>Pentapetalae</taxon>
        <taxon>rosids</taxon>
        <taxon>fabids</taxon>
        <taxon>Fabales</taxon>
        <taxon>Fabaceae</taxon>
        <taxon>Papilionoideae</taxon>
        <taxon>50 kb inversion clade</taxon>
        <taxon>NPAAA clade</taxon>
        <taxon>indigoferoid/millettioid clade</taxon>
        <taxon>Phaseoleae</taxon>
        <taxon>Vigna</taxon>
    </lineage>
</organism>
<dbReference type="EMBL" id="CM003374">
    <property type="protein sequence ID" value="KOM40866.1"/>
    <property type="molecule type" value="Genomic_DNA"/>
</dbReference>
<dbReference type="AlphaFoldDB" id="A0A0L9UDS6"/>
<dbReference type="Proteomes" id="UP000053144">
    <property type="component" value="Chromosome 4"/>
</dbReference>
<evidence type="ECO:0000256" key="1">
    <source>
        <dbReference type="SAM" id="MobiDB-lite"/>
    </source>
</evidence>
<feature type="region of interest" description="Disordered" evidence="1">
    <location>
        <begin position="1"/>
        <end position="30"/>
    </location>
</feature>
<evidence type="ECO:0000313" key="2">
    <source>
        <dbReference type="EMBL" id="KOM40866.1"/>
    </source>
</evidence>
<dbReference type="Gramene" id="KOM40866">
    <property type="protein sequence ID" value="KOM40866"/>
    <property type="gene ID" value="LR48_Vigan04g106400"/>
</dbReference>
<accession>A0A0L9UDS6</accession>
<feature type="region of interest" description="Disordered" evidence="1">
    <location>
        <begin position="109"/>
        <end position="141"/>
    </location>
</feature>
<proteinExistence type="predicted"/>
<protein>
    <submittedName>
        <fullName evidence="2">Uncharacterized protein</fullName>
    </submittedName>
</protein>
<reference evidence="3" key="1">
    <citation type="journal article" date="2015" name="Proc. Natl. Acad. Sci. U.S.A.">
        <title>Genome sequencing of adzuki bean (Vigna angularis) provides insight into high starch and low fat accumulation and domestication.</title>
        <authorList>
            <person name="Yang K."/>
            <person name="Tian Z."/>
            <person name="Chen C."/>
            <person name="Luo L."/>
            <person name="Zhao B."/>
            <person name="Wang Z."/>
            <person name="Yu L."/>
            <person name="Li Y."/>
            <person name="Sun Y."/>
            <person name="Li W."/>
            <person name="Chen Y."/>
            <person name="Li Y."/>
            <person name="Zhang Y."/>
            <person name="Ai D."/>
            <person name="Zhao J."/>
            <person name="Shang C."/>
            <person name="Ma Y."/>
            <person name="Wu B."/>
            <person name="Wang M."/>
            <person name="Gao L."/>
            <person name="Sun D."/>
            <person name="Zhang P."/>
            <person name="Guo F."/>
            <person name="Wang W."/>
            <person name="Li Y."/>
            <person name="Wang J."/>
            <person name="Varshney R.K."/>
            <person name="Wang J."/>
            <person name="Ling H.Q."/>
            <person name="Wan P."/>
        </authorList>
    </citation>
    <scope>NUCLEOTIDE SEQUENCE</scope>
    <source>
        <strain evidence="3">cv. Jingnong 6</strain>
    </source>
</reference>
<evidence type="ECO:0000313" key="3">
    <source>
        <dbReference type="Proteomes" id="UP000053144"/>
    </source>
</evidence>